<feature type="non-terminal residue" evidence="3">
    <location>
        <position position="248"/>
    </location>
</feature>
<dbReference type="AlphaFoldDB" id="A0A7C8I243"/>
<organism evidence="3 4">
    <name type="scientific">Massariosphaeria phaeospora</name>
    <dbReference type="NCBI Taxonomy" id="100035"/>
    <lineage>
        <taxon>Eukaryota</taxon>
        <taxon>Fungi</taxon>
        <taxon>Dikarya</taxon>
        <taxon>Ascomycota</taxon>
        <taxon>Pezizomycotina</taxon>
        <taxon>Dothideomycetes</taxon>
        <taxon>Pleosporomycetidae</taxon>
        <taxon>Pleosporales</taxon>
        <taxon>Pleosporales incertae sedis</taxon>
        <taxon>Massariosphaeria</taxon>
    </lineage>
</organism>
<dbReference type="CDD" id="cd06262">
    <property type="entry name" value="metallo-hydrolase-like_MBL-fold"/>
    <property type="match status" value="1"/>
</dbReference>
<comment type="caution">
    <text evidence="3">The sequence shown here is derived from an EMBL/GenBank/DDBJ whole genome shotgun (WGS) entry which is preliminary data.</text>
</comment>
<dbReference type="Proteomes" id="UP000481861">
    <property type="component" value="Unassembled WGS sequence"/>
</dbReference>
<feature type="domain" description="Metallo-beta-lactamase" evidence="2">
    <location>
        <begin position="58"/>
        <end position="248"/>
    </location>
</feature>
<proteinExistence type="predicted"/>
<dbReference type="Pfam" id="PF00753">
    <property type="entry name" value="Lactamase_B"/>
    <property type="match status" value="1"/>
</dbReference>
<reference evidence="3 4" key="1">
    <citation type="submission" date="2020-01" db="EMBL/GenBank/DDBJ databases">
        <authorList>
            <consortium name="DOE Joint Genome Institute"/>
            <person name="Haridas S."/>
            <person name="Albert R."/>
            <person name="Binder M."/>
            <person name="Bloem J."/>
            <person name="Labutti K."/>
            <person name="Salamov A."/>
            <person name="Andreopoulos B."/>
            <person name="Baker S.E."/>
            <person name="Barry K."/>
            <person name="Bills G."/>
            <person name="Bluhm B.H."/>
            <person name="Cannon C."/>
            <person name="Castanera R."/>
            <person name="Culley D.E."/>
            <person name="Daum C."/>
            <person name="Ezra D."/>
            <person name="Gonzalez J.B."/>
            <person name="Henrissat B."/>
            <person name="Kuo A."/>
            <person name="Liang C."/>
            <person name="Lipzen A."/>
            <person name="Lutzoni F."/>
            <person name="Magnuson J."/>
            <person name="Mondo S."/>
            <person name="Nolan M."/>
            <person name="Ohm R."/>
            <person name="Pangilinan J."/>
            <person name="Park H.-J.H."/>
            <person name="Ramirez L."/>
            <person name="Alfaro M."/>
            <person name="Sun H."/>
            <person name="Tritt A."/>
            <person name="Yoshinaga Y."/>
            <person name="Zwiers L.-H.L."/>
            <person name="Turgeon B.G."/>
            <person name="Goodwin S.B."/>
            <person name="Spatafora J.W."/>
            <person name="Crous P.W."/>
            <person name="Grigoriev I.V."/>
        </authorList>
    </citation>
    <scope>NUCLEOTIDE SEQUENCE [LARGE SCALE GENOMIC DNA]</scope>
    <source>
        <strain evidence="3 4">CBS 611.86</strain>
    </source>
</reference>
<protein>
    <recommendedName>
        <fullName evidence="2">Metallo-beta-lactamase domain-containing protein</fullName>
    </recommendedName>
</protein>
<keyword evidence="4" id="KW-1185">Reference proteome</keyword>
<evidence type="ECO:0000313" key="3">
    <source>
        <dbReference type="EMBL" id="KAF2868789.1"/>
    </source>
</evidence>
<dbReference type="PANTHER" id="PTHR42951:SF4">
    <property type="entry name" value="ACYL-COENZYME A THIOESTERASE MBLAC2"/>
    <property type="match status" value="1"/>
</dbReference>
<sequence length="248" mass="28042">MCRSHADSVDTVQREPYGCPFTVRKLNSTTYLIRENDRFGEFPHIYVKICSQTDVRGQRPSVLLINDTGVGTSVPSHDESEPPVWNIKSFIDRHFNPGGETPYLVVLSHCHYDHILGLEPLLHSQDADTRKPVTILSSSHQRSFLAPYATLEEHSLCKSNKLSTPVYETSMWATDRESVVYKHPSGIDMPLPITTLHTPGHTPDSLSWYDVEERTLYVGDSLYEEESVDSKTAPWGRESPAPILFTNE</sequence>
<evidence type="ECO:0000313" key="4">
    <source>
        <dbReference type="Proteomes" id="UP000481861"/>
    </source>
</evidence>
<name>A0A7C8I243_9PLEO</name>
<dbReference type="SUPFAM" id="SSF56281">
    <property type="entry name" value="Metallo-hydrolase/oxidoreductase"/>
    <property type="match status" value="1"/>
</dbReference>
<evidence type="ECO:0000259" key="2">
    <source>
        <dbReference type="SMART" id="SM00849"/>
    </source>
</evidence>
<evidence type="ECO:0000256" key="1">
    <source>
        <dbReference type="SAM" id="MobiDB-lite"/>
    </source>
</evidence>
<dbReference type="Gene3D" id="3.60.15.10">
    <property type="entry name" value="Ribonuclease Z/Hydroxyacylglutathione hydrolase-like"/>
    <property type="match status" value="1"/>
</dbReference>
<dbReference type="EMBL" id="JAADJZ010000018">
    <property type="protein sequence ID" value="KAF2868789.1"/>
    <property type="molecule type" value="Genomic_DNA"/>
</dbReference>
<dbReference type="SMART" id="SM00849">
    <property type="entry name" value="Lactamase_B"/>
    <property type="match status" value="1"/>
</dbReference>
<dbReference type="InterPro" id="IPR001279">
    <property type="entry name" value="Metallo-B-lactamas"/>
</dbReference>
<dbReference type="PANTHER" id="PTHR42951">
    <property type="entry name" value="METALLO-BETA-LACTAMASE DOMAIN-CONTAINING"/>
    <property type="match status" value="1"/>
</dbReference>
<feature type="region of interest" description="Disordered" evidence="1">
    <location>
        <begin position="229"/>
        <end position="248"/>
    </location>
</feature>
<gene>
    <name evidence="3" type="ORF">BDV95DRAFT_461538</name>
</gene>
<dbReference type="InterPro" id="IPR050855">
    <property type="entry name" value="NDM-1-like"/>
</dbReference>
<dbReference type="OrthoDB" id="3341310at2759"/>
<accession>A0A7C8I243</accession>
<dbReference type="InterPro" id="IPR036866">
    <property type="entry name" value="RibonucZ/Hydroxyglut_hydro"/>
</dbReference>